<dbReference type="GO" id="GO:0098855">
    <property type="term" value="C:HCN channel complex"/>
    <property type="evidence" value="ECO:0007669"/>
    <property type="project" value="TreeGrafter"/>
</dbReference>
<evidence type="ECO:0000256" key="1">
    <source>
        <dbReference type="SAM" id="MobiDB-lite"/>
    </source>
</evidence>
<dbReference type="Gene3D" id="1.10.287.630">
    <property type="entry name" value="Helix hairpin bin"/>
    <property type="match status" value="1"/>
</dbReference>
<dbReference type="Gene3D" id="1.10.287.70">
    <property type="match status" value="1"/>
</dbReference>
<protein>
    <submittedName>
        <fullName evidence="4">Cyclic nucleotide-binding domain protein</fullName>
    </submittedName>
</protein>
<dbReference type="Pfam" id="PF07885">
    <property type="entry name" value="Ion_trans_2"/>
    <property type="match status" value="1"/>
</dbReference>
<dbReference type="Gene3D" id="2.60.120.10">
    <property type="entry name" value="Jelly Rolls"/>
    <property type="match status" value="1"/>
</dbReference>
<feature type="transmembrane region" description="Helical" evidence="2">
    <location>
        <begin position="82"/>
        <end position="102"/>
    </location>
</feature>
<evidence type="ECO:0000256" key="2">
    <source>
        <dbReference type="SAM" id="Phobius"/>
    </source>
</evidence>
<dbReference type="InParanoid" id="Q229S9"/>
<sequence>MCVIVYFNQIDYFKLLQILYKYFRFDFFILVCYIISIQNIRLIYFEYALELRLLRVLKTYKELFQKLDQEAKHTIFYRISQLILIILCFINLQGSIFVLLGISEGIDPIKYQPDLNINFQRYVAGLYWSTITMTTIGYGDIIPNSTTERIYVSFVSLISCGIFGYSISQIGGIVMEMQNKSDLFNKKMKALNKLMVQRQMSKNIMQQVIRYYEYLHKSEENNFEDQGLQMIEKLPKSMRENITQEMYSKLINSHKVFSLNFSKQFLDKLSIKIKSMKLGPETNLYRQDELDQKIYFISKGSMMLYFQQNQVERECKILTKGDMIGEIEFFGQTSRKFGVKSQTEVQLLFIEFEDFYQTLQLFEKDFESYSQIKDKFNLEGNLKSLSRECESCGKFNHLFFDCFSLKYFPNLIHIKHNLNVSQERLKEFSRKNKKTVNALHNINKSGIQYIDQITHTENQIDEKLLNSYDSLTQGNTQNNENDQIHSPSIKNHAINDSCENLREKQKSISKSNSSVYRSKQNLMISIQKGIIDQYITQKLESRTIESNRMINNDLERGKTNIESNTSPEQIIKSLYPSAQRIKFQTQTLNEIASPTQFGLDKDQKQDQRSSSYVNASNYFWDIEFEKSKIYSIYFPHNNQEQVLQEYKKYQLKIQSKNKKKKYKTKTPSRKKTPKARASKLNNKQTSFEKLLV</sequence>
<dbReference type="InterPro" id="IPR014710">
    <property type="entry name" value="RmlC-like_jellyroll"/>
</dbReference>
<dbReference type="GO" id="GO:0003254">
    <property type="term" value="P:regulation of membrane depolarization"/>
    <property type="evidence" value="ECO:0007669"/>
    <property type="project" value="TreeGrafter"/>
</dbReference>
<feature type="compositionally biased region" description="Basic residues" evidence="1">
    <location>
        <begin position="655"/>
        <end position="677"/>
    </location>
</feature>
<evidence type="ECO:0000259" key="3">
    <source>
        <dbReference type="PROSITE" id="PS50042"/>
    </source>
</evidence>
<organism evidence="4 5">
    <name type="scientific">Tetrahymena thermophila (strain SB210)</name>
    <dbReference type="NCBI Taxonomy" id="312017"/>
    <lineage>
        <taxon>Eukaryota</taxon>
        <taxon>Sar</taxon>
        <taxon>Alveolata</taxon>
        <taxon>Ciliophora</taxon>
        <taxon>Intramacronucleata</taxon>
        <taxon>Oligohymenophorea</taxon>
        <taxon>Hymenostomatida</taxon>
        <taxon>Tetrahymenina</taxon>
        <taxon>Tetrahymenidae</taxon>
        <taxon>Tetrahymena</taxon>
    </lineage>
</organism>
<feature type="transmembrane region" description="Helical" evidence="2">
    <location>
        <begin position="151"/>
        <end position="175"/>
    </location>
</feature>
<dbReference type="OrthoDB" id="433309at2759"/>
<feature type="region of interest" description="Disordered" evidence="1">
    <location>
        <begin position="471"/>
        <end position="490"/>
    </location>
</feature>
<dbReference type="InterPro" id="IPR013099">
    <property type="entry name" value="K_chnl_dom"/>
</dbReference>
<dbReference type="Pfam" id="PF00027">
    <property type="entry name" value="cNMP_binding"/>
    <property type="match status" value="1"/>
</dbReference>
<proteinExistence type="predicted"/>
<dbReference type="InterPro" id="IPR000595">
    <property type="entry name" value="cNMP-bd_dom"/>
</dbReference>
<feature type="transmembrane region" description="Helical" evidence="2">
    <location>
        <begin position="122"/>
        <end position="139"/>
    </location>
</feature>
<name>Q229S9_TETTS</name>
<dbReference type="SUPFAM" id="SSF81324">
    <property type="entry name" value="Voltage-gated potassium channels"/>
    <property type="match status" value="1"/>
</dbReference>
<dbReference type="GO" id="GO:0035725">
    <property type="term" value="P:sodium ion transmembrane transport"/>
    <property type="evidence" value="ECO:0007669"/>
    <property type="project" value="TreeGrafter"/>
</dbReference>
<dbReference type="HOGENOM" id="CLU_514392_0_0_1"/>
<gene>
    <name evidence="4" type="ORF">TTHERM_01338500</name>
</gene>
<dbReference type="InterPro" id="IPR051413">
    <property type="entry name" value="K/Na_HCN_channel"/>
</dbReference>
<dbReference type="eggNOG" id="KOG0498">
    <property type="taxonomic scope" value="Eukaryota"/>
</dbReference>
<dbReference type="RefSeq" id="XP_001029709.2">
    <property type="nucleotide sequence ID" value="XM_001029709.2"/>
</dbReference>
<keyword evidence="2" id="KW-1133">Transmembrane helix</keyword>
<accession>Q229S9</accession>
<dbReference type="GeneID" id="7832799"/>
<feature type="compositionally biased region" description="Polar residues" evidence="1">
    <location>
        <begin position="471"/>
        <end position="489"/>
    </location>
</feature>
<dbReference type="InterPro" id="IPR018490">
    <property type="entry name" value="cNMP-bd_dom_sf"/>
</dbReference>
<dbReference type="CDD" id="cd00038">
    <property type="entry name" value="CAP_ED"/>
    <property type="match status" value="1"/>
</dbReference>
<keyword evidence="2" id="KW-0812">Transmembrane</keyword>
<dbReference type="AlphaFoldDB" id="Q229S9"/>
<feature type="transmembrane region" description="Helical" evidence="2">
    <location>
        <begin position="22"/>
        <end position="45"/>
    </location>
</feature>
<dbReference type="Proteomes" id="UP000009168">
    <property type="component" value="Unassembled WGS sequence"/>
</dbReference>
<dbReference type="PROSITE" id="PS50042">
    <property type="entry name" value="CNMP_BINDING_3"/>
    <property type="match status" value="1"/>
</dbReference>
<keyword evidence="5" id="KW-1185">Reference proteome</keyword>
<evidence type="ECO:0000313" key="5">
    <source>
        <dbReference type="Proteomes" id="UP000009168"/>
    </source>
</evidence>
<dbReference type="PANTHER" id="PTHR45689">
    <property type="entry name" value="I[[H]] CHANNEL, ISOFORM E"/>
    <property type="match status" value="1"/>
</dbReference>
<dbReference type="KEGG" id="tet:TTHERM_01338500"/>
<dbReference type="EMBL" id="GG662532">
    <property type="protein sequence ID" value="EAR82046.2"/>
    <property type="molecule type" value="Genomic_DNA"/>
</dbReference>
<dbReference type="SMART" id="SM00100">
    <property type="entry name" value="cNMP"/>
    <property type="match status" value="1"/>
</dbReference>
<evidence type="ECO:0000313" key="4">
    <source>
        <dbReference type="EMBL" id="EAR82046.2"/>
    </source>
</evidence>
<dbReference type="SUPFAM" id="SSF51206">
    <property type="entry name" value="cAMP-binding domain-like"/>
    <property type="match status" value="1"/>
</dbReference>
<dbReference type="GO" id="GO:0005249">
    <property type="term" value="F:voltage-gated potassium channel activity"/>
    <property type="evidence" value="ECO:0007669"/>
    <property type="project" value="TreeGrafter"/>
</dbReference>
<feature type="compositionally biased region" description="Polar residues" evidence="1">
    <location>
        <begin position="679"/>
        <end position="692"/>
    </location>
</feature>
<dbReference type="PANTHER" id="PTHR45689:SF5">
    <property type="entry name" value="I[[H]] CHANNEL, ISOFORM E"/>
    <property type="match status" value="1"/>
</dbReference>
<keyword evidence="2" id="KW-0472">Membrane</keyword>
<reference evidence="5" key="1">
    <citation type="journal article" date="2006" name="PLoS Biol.">
        <title>Macronuclear genome sequence of the ciliate Tetrahymena thermophila, a model eukaryote.</title>
        <authorList>
            <person name="Eisen J.A."/>
            <person name="Coyne R.S."/>
            <person name="Wu M."/>
            <person name="Wu D."/>
            <person name="Thiagarajan M."/>
            <person name="Wortman J.R."/>
            <person name="Badger J.H."/>
            <person name="Ren Q."/>
            <person name="Amedeo P."/>
            <person name="Jones K.M."/>
            <person name="Tallon L.J."/>
            <person name="Delcher A.L."/>
            <person name="Salzberg S.L."/>
            <person name="Silva J.C."/>
            <person name="Haas B.J."/>
            <person name="Majoros W.H."/>
            <person name="Farzad M."/>
            <person name="Carlton J.M."/>
            <person name="Smith R.K. Jr."/>
            <person name="Garg J."/>
            <person name="Pearlman R.E."/>
            <person name="Karrer K.M."/>
            <person name="Sun L."/>
            <person name="Manning G."/>
            <person name="Elde N.C."/>
            <person name="Turkewitz A.P."/>
            <person name="Asai D.J."/>
            <person name="Wilkes D.E."/>
            <person name="Wang Y."/>
            <person name="Cai H."/>
            <person name="Collins K."/>
            <person name="Stewart B.A."/>
            <person name="Lee S.R."/>
            <person name="Wilamowska K."/>
            <person name="Weinberg Z."/>
            <person name="Ruzzo W.L."/>
            <person name="Wloga D."/>
            <person name="Gaertig J."/>
            <person name="Frankel J."/>
            <person name="Tsao C.-C."/>
            <person name="Gorovsky M.A."/>
            <person name="Keeling P.J."/>
            <person name="Waller R.F."/>
            <person name="Patron N.J."/>
            <person name="Cherry J.M."/>
            <person name="Stover N.A."/>
            <person name="Krieger C.J."/>
            <person name="del Toro C."/>
            <person name="Ryder H.F."/>
            <person name="Williamson S.C."/>
            <person name="Barbeau R.A."/>
            <person name="Hamilton E.P."/>
            <person name="Orias E."/>
        </authorList>
    </citation>
    <scope>NUCLEOTIDE SEQUENCE [LARGE SCALE GENOMIC DNA]</scope>
    <source>
        <strain evidence="5">SB210</strain>
    </source>
</reference>
<feature type="domain" description="Cyclic nucleotide-binding" evidence="3">
    <location>
        <begin position="257"/>
        <end position="359"/>
    </location>
</feature>
<feature type="region of interest" description="Disordered" evidence="1">
    <location>
        <begin position="654"/>
        <end position="692"/>
    </location>
</feature>